<keyword evidence="2" id="KW-0732">Signal</keyword>
<proteinExistence type="predicted"/>
<sequence>MLRSFAIAAAAIVALAAAHPADAAGGRRAEARSSGKAARVAAPARSSARPALTASRRPVAIAPSSRSARVERAGRATVRTAARGSARQVVASRSGRLQARAGGRRDAVRAADRRQAAAQSGRPGLRMVSLFSAPAAAASLPGRGGKAGKPARAQGRSEGRSGVWHAGLPAADGEQMDCPSGTMAVLARGHSDTFRCMPM</sequence>
<protein>
    <submittedName>
        <fullName evidence="3">Uncharacterized protein</fullName>
    </submittedName>
</protein>
<feature type="chain" id="PRO_5012409667" evidence="2">
    <location>
        <begin position="24"/>
        <end position="199"/>
    </location>
</feature>
<accession>A0A1M6H0J0</accession>
<dbReference type="EMBL" id="FQZF01000009">
    <property type="protein sequence ID" value="SHJ15728.1"/>
    <property type="molecule type" value="Genomic_DNA"/>
</dbReference>
<dbReference type="OrthoDB" id="7285484at2"/>
<dbReference type="Proteomes" id="UP000184387">
    <property type="component" value="Unassembled WGS sequence"/>
</dbReference>
<evidence type="ECO:0000256" key="1">
    <source>
        <dbReference type="SAM" id="MobiDB-lite"/>
    </source>
</evidence>
<feature type="compositionally biased region" description="Low complexity" evidence="1">
    <location>
        <begin position="34"/>
        <end position="58"/>
    </location>
</feature>
<dbReference type="STRING" id="198092.SAMN02745194_01881"/>
<name>A0A1M6H0J0_9PROT</name>
<reference evidence="3 4" key="1">
    <citation type="submission" date="2016-11" db="EMBL/GenBank/DDBJ databases">
        <authorList>
            <person name="Jaros S."/>
            <person name="Januszkiewicz K."/>
            <person name="Wedrychowicz H."/>
        </authorList>
    </citation>
    <scope>NUCLEOTIDE SEQUENCE [LARGE SCALE GENOMIC DNA]</scope>
    <source>
        <strain evidence="3 4">DSM 14916</strain>
    </source>
</reference>
<dbReference type="RefSeq" id="WP_073133929.1">
    <property type="nucleotide sequence ID" value="NZ_FQZF01000009.1"/>
</dbReference>
<evidence type="ECO:0000313" key="3">
    <source>
        <dbReference type="EMBL" id="SHJ15728.1"/>
    </source>
</evidence>
<evidence type="ECO:0000256" key="2">
    <source>
        <dbReference type="SAM" id="SignalP"/>
    </source>
</evidence>
<feature type="signal peptide" evidence="2">
    <location>
        <begin position="1"/>
        <end position="23"/>
    </location>
</feature>
<feature type="region of interest" description="Disordered" evidence="1">
    <location>
        <begin position="23"/>
        <end position="109"/>
    </location>
</feature>
<feature type="region of interest" description="Disordered" evidence="1">
    <location>
        <begin position="138"/>
        <end position="165"/>
    </location>
</feature>
<organism evidence="3 4">
    <name type="scientific">Muricoccus roseus</name>
    <dbReference type="NCBI Taxonomy" id="198092"/>
    <lineage>
        <taxon>Bacteria</taxon>
        <taxon>Pseudomonadati</taxon>
        <taxon>Pseudomonadota</taxon>
        <taxon>Alphaproteobacteria</taxon>
        <taxon>Acetobacterales</taxon>
        <taxon>Roseomonadaceae</taxon>
        <taxon>Muricoccus</taxon>
    </lineage>
</organism>
<feature type="compositionally biased region" description="Low complexity" evidence="1">
    <location>
        <begin position="75"/>
        <end position="87"/>
    </location>
</feature>
<keyword evidence="4" id="KW-1185">Reference proteome</keyword>
<gene>
    <name evidence="3" type="ORF">SAMN02745194_01881</name>
</gene>
<dbReference type="AlphaFoldDB" id="A0A1M6H0J0"/>
<evidence type="ECO:0000313" key="4">
    <source>
        <dbReference type="Proteomes" id="UP000184387"/>
    </source>
</evidence>